<proteinExistence type="predicted"/>
<reference evidence="2 3" key="1">
    <citation type="submission" date="2018-10" db="EMBL/GenBank/DDBJ databases">
        <title>Fifty Aureobasidium pullulans genomes reveal a recombining polyextremotolerant generalist.</title>
        <authorList>
            <person name="Gostincar C."/>
            <person name="Turk M."/>
            <person name="Zajc J."/>
            <person name="Gunde-Cimerman N."/>
        </authorList>
    </citation>
    <scope>NUCLEOTIDE SEQUENCE [LARGE SCALE GENOMIC DNA]</scope>
    <source>
        <strain evidence="2 3">EXF-4256</strain>
    </source>
</reference>
<gene>
    <name evidence="2" type="ORF">D6C94_05535</name>
</gene>
<dbReference type="AlphaFoldDB" id="A0AB38LWH0"/>
<feature type="compositionally biased region" description="Basic and acidic residues" evidence="1">
    <location>
        <begin position="423"/>
        <end position="434"/>
    </location>
</feature>
<feature type="compositionally biased region" description="Acidic residues" evidence="1">
    <location>
        <begin position="435"/>
        <end position="457"/>
    </location>
</feature>
<name>A0AB38LWH0_AURPU</name>
<accession>A0AB38LWH0</accession>
<evidence type="ECO:0008006" key="4">
    <source>
        <dbReference type="Google" id="ProtNLM"/>
    </source>
</evidence>
<evidence type="ECO:0000313" key="3">
    <source>
        <dbReference type="Proteomes" id="UP000305064"/>
    </source>
</evidence>
<dbReference type="Proteomes" id="UP000305064">
    <property type="component" value="Unassembled WGS sequence"/>
</dbReference>
<feature type="region of interest" description="Disordered" evidence="1">
    <location>
        <begin position="423"/>
        <end position="457"/>
    </location>
</feature>
<sequence>MPPNMNHPPNLLSLPNELLAEICAQTEGSEWPEIFTHPLEFLRLTCKHLYVPATKELAKRFFTKPCVMVNTYSLQALVDICAHPIIGPYVHGVTLDAFRLGPDTYRQIQDKLKTSITNGDIKSMKQQENELQGFWEALEEDAILDDGGLAVNLLTKALRCIKARHGTVFLAVTSMNSPIGGGKGLGKLPNDRNTTWQNEDTMLRPMSALRMLVDAAKHSGCQVIDFMFQVTADEIVELESNISIAIAKAGDVFAGLKSLCIELESVCAERITTDLARILPLANLELSTTIYMNGDCIAFASKTSKHIGKLLHPISSDALRQVKLAMLVCEQEDVRRFLERHKSTIKELSFLDVVIIGAWDELLEWIGVNMHLEKFEIETRGTLDALDANDDSNINPLTFGSIHEVLQGEEQVRLGLGEIVQKKRSADGKRLHDEEAGETEETEEIEEVEEVEDETPV</sequence>
<evidence type="ECO:0000313" key="2">
    <source>
        <dbReference type="EMBL" id="THY73818.1"/>
    </source>
</evidence>
<comment type="caution">
    <text evidence="2">The sequence shown here is derived from an EMBL/GenBank/DDBJ whole genome shotgun (WGS) entry which is preliminary data.</text>
</comment>
<organism evidence="2 3">
    <name type="scientific">Aureobasidium pullulans</name>
    <name type="common">Black yeast</name>
    <name type="synonym">Pullularia pullulans</name>
    <dbReference type="NCBI Taxonomy" id="5580"/>
    <lineage>
        <taxon>Eukaryota</taxon>
        <taxon>Fungi</taxon>
        <taxon>Dikarya</taxon>
        <taxon>Ascomycota</taxon>
        <taxon>Pezizomycotina</taxon>
        <taxon>Dothideomycetes</taxon>
        <taxon>Dothideomycetidae</taxon>
        <taxon>Dothideales</taxon>
        <taxon>Saccotheciaceae</taxon>
        <taxon>Aureobasidium</taxon>
    </lineage>
</organism>
<protein>
    <recommendedName>
        <fullName evidence="4">F-box domain-containing protein</fullName>
    </recommendedName>
</protein>
<evidence type="ECO:0000256" key="1">
    <source>
        <dbReference type="SAM" id="MobiDB-lite"/>
    </source>
</evidence>
<dbReference type="EMBL" id="QZBJ01000034">
    <property type="protein sequence ID" value="THY73818.1"/>
    <property type="molecule type" value="Genomic_DNA"/>
</dbReference>